<name>A0A8W8LYQ6_MAGGI</name>
<feature type="transmembrane region" description="Helical" evidence="1">
    <location>
        <begin position="160"/>
        <end position="178"/>
    </location>
</feature>
<evidence type="ECO:0000313" key="3">
    <source>
        <dbReference type="EnsemblMetazoa" id="G30376.3:cds"/>
    </source>
</evidence>
<evidence type="ECO:0000313" key="4">
    <source>
        <dbReference type="Proteomes" id="UP000005408"/>
    </source>
</evidence>
<evidence type="ECO:0008006" key="5">
    <source>
        <dbReference type="Google" id="ProtNLM"/>
    </source>
</evidence>
<accession>A0A8W8LYQ6</accession>
<keyword evidence="2" id="KW-0732">Signal</keyword>
<keyword evidence="4" id="KW-1185">Reference proteome</keyword>
<proteinExistence type="predicted"/>
<dbReference type="Proteomes" id="UP000005408">
    <property type="component" value="Unassembled WGS sequence"/>
</dbReference>
<feature type="chain" id="PRO_5036486858" description="SEFIR domain-containing protein" evidence="2">
    <location>
        <begin position="22"/>
        <end position="366"/>
    </location>
</feature>
<dbReference type="EnsemblMetazoa" id="G30376.3">
    <property type="protein sequence ID" value="G30376.3:cds"/>
    <property type="gene ID" value="G30376"/>
</dbReference>
<keyword evidence="1" id="KW-0812">Transmembrane</keyword>
<sequence length="366" mass="41561">MVIKCPCILLFWTLLFTFANTYFFPHKDLQAVCDFKGYVHASFNSNCTANATITLLFPTEFWKLLGHQTAIFEVRTTQHQQWDISCLQTSLKKCETEVQVRHPVTNGLLEIMVLLSPGGFPCSVLELHSYERCFPTEPLTTSPAVLTGDGGSYPNEQLEYGLSIVGIVVCCAILVWIVRTRLRHRRNAKEVMSDLRVVLLELSEEDSMNSGNESYPLSKASSLTMEMFKAQLDNFCQLTVVNSDNAENLYRNVSDVQNLLRSNDAFIIVPDTRMAPIEEELSAPDGQVAIRMLYLLSDRGNNCAFVRFSNNNSVHLILREKYIHLSSVPVFTFSDLPKKYCQTRDTVTKLLQHLNKHSRDTNTIMI</sequence>
<dbReference type="AlphaFoldDB" id="A0A8W8LYQ6"/>
<keyword evidence="1" id="KW-1133">Transmembrane helix</keyword>
<evidence type="ECO:0000256" key="1">
    <source>
        <dbReference type="SAM" id="Phobius"/>
    </source>
</evidence>
<reference evidence="3" key="1">
    <citation type="submission" date="2022-08" db="UniProtKB">
        <authorList>
            <consortium name="EnsemblMetazoa"/>
        </authorList>
    </citation>
    <scope>IDENTIFICATION</scope>
    <source>
        <strain evidence="3">05x7-T-G4-1.051#20</strain>
    </source>
</reference>
<keyword evidence="1" id="KW-0472">Membrane</keyword>
<feature type="signal peptide" evidence="2">
    <location>
        <begin position="1"/>
        <end position="21"/>
    </location>
</feature>
<evidence type="ECO:0000256" key="2">
    <source>
        <dbReference type="SAM" id="SignalP"/>
    </source>
</evidence>
<organism evidence="3 4">
    <name type="scientific">Magallana gigas</name>
    <name type="common">Pacific oyster</name>
    <name type="synonym">Crassostrea gigas</name>
    <dbReference type="NCBI Taxonomy" id="29159"/>
    <lineage>
        <taxon>Eukaryota</taxon>
        <taxon>Metazoa</taxon>
        <taxon>Spiralia</taxon>
        <taxon>Lophotrochozoa</taxon>
        <taxon>Mollusca</taxon>
        <taxon>Bivalvia</taxon>
        <taxon>Autobranchia</taxon>
        <taxon>Pteriomorphia</taxon>
        <taxon>Ostreida</taxon>
        <taxon>Ostreoidea</taxon>
        <taxon>Ostreidae</taxon>
        <taxon>Magallana</taxon>
    </lineage>
</organism>
<protein>
    <recommendedName>
        <fullName evidence="5">SEFIR domain-containing protein</fullName>
    </recommendedName>
</protein>